<evidence type="ECO:0000256" key="6">
    <source>
        <dbReference type="SAM" id="Phobius"/>
    </source>
</evidence>
<evidence type="ECO:0000256" key="2">
    <source>
        <dbReference type="ARBA" id="ARBA00022692"/>
    </source>
</evidence>
<dbReference type="RefSeq" id="WP_118228796.1">
    <property type="nucleotide sequence ID" value="NZ_JAQDZC010000006.1"/>
</dbReference>
<evidence type="ECO:0008006" key="11">
    <source>
        <dbReference type="Google" id="ProtNLM"/>
    </source>
</evidence>
<feature type="transmembrane region" description="Helical" evidence="6">
    <location>
        <begin position="246"/>
        <end position="272"/>
    </location>
</feature>
<feature type="region of interest" description="Disordered" evidence="5">
    <location>
        <begin position="50"/>
        <end position="161"/>
    </location>
</feature>
<evidence type="ECO:0000259" key="8">
    <source>
        <dbReference type="Pfam" id="PF13717"/>
    </source>
</evidence>
<dbReference type="EMBL" id="SIXC01000007">
    <property type="protein sequence ID" value="TBH79668.1"/>
    <property type="molecule type" value="Genomic_DNA"/>
</dbReference>
<comment type="subcellular location">
    <subcellularLocation>
        <location evidence="1">Membrane</location>
        <topology evidence="1">Multi-pass membrane protein</topology>
    </subcellularLocation>
</comment>
<dbReference type="Pfam" id="PF04893">
    <property type="entry name" value="Yip1"/>
    <property type="match status" value="1"/>
</dbReference>
<keyword evidence="2 6" id="KW-0812">Transmembrane</keyword>
<name>A0A6H3FAL8_9BACT</name>
<dbReference type="Pfam" id="PF13717">
    <property type="entry name" value="Zn_ribbon_4"/>
    <property type="match status" value="1"/>
</dbReference>
<dbReference type="GO" id="GO:0016020">
    <property type="term" value="C:membrane"/>
    <property type="evidence" value="ECO:0007669"/>
    <property type="project" value="UniProtKB-SubCell"/>
</dbReference>
<dbReference type="Proteomes" id="UP000292919">
    <property type="component" value="Unassembled WGS sequence"/>
</dbReference>
<keyword evidence="10" id="KW-1185">Reference proteome</keyword>
<evidence type="ECO:0000256" key="5">
    <source>
        <dbReference type="SAM" id="MobiDB-lite"/>
    </source>
</evidence>
<evidence type="ECO:0000313" key="9">
    <source>
        <dbReference type="EMBL" id="TBH79668.1"/>
    </source>
</evidence>
<protein>
    <recommendedName>
        <fullName evidence="11">Yip1 domain-containing protein</fullName>
    </recommendedName>
</protein>
<feature type="transmembrane region" description="Helical" evidence="6">
    <location>
        <begin position="334"/>
        <end position="353"/>
    </location>
</feature>
<sequence length="358" mass="38316">MNITCPRCGFSRSLPDDRLPHRPVIATCPQCACRFRFAPDAGVLEVLSPAAEESQTPPTAPHADAGGGDDPLPPGAIVPGRLAPSEPHPQDAAAAPADSPEHSLTGNATKDETPRRQEAGEARSAHRTAGREREGVADRAGNRTAESGFGQDAGADNPWIDAPEPDGWPAAFYHTCMRVMFGSQRFFGSLRPGEAQTRALVFYLIISAVEVTVERVWSGVFLSLMAPSAASDPQLEKMLLLLSPQMSLPMTVLLKLAVSVAQIYILSALIQFTYGFVTGKRQEFSLVFQVMAYAAAPGLLCVVPLLGSVVGFIWSFACILVGCRAALRLNWPQTLMGLAPILLLLAPLLLQMAQATQF</sequence>
<evidence type="ECO:0000259" key="7">
    <source>
        <dbReference type="Pfam" id="PF04893"/>
    </source>
</evidence>
<dbReference type="InterPro" id="IPR011723">
    <property type="entry name" value="Znf/thioredoxin_put"/>
</dbReference>
<reference evidence="9 10" key="1">
    <citation type="submission" date="2018-12" db="EMBL/GenBank/DDBJ databases">
        <title>First genome draft of Desulfovibrio legallis sp. nov.</title>
        <authorList>
            <person name="Ben Dhia O."/>
            <person name="Najjari A."/>
            <person name="Ferjani R."/>
            <person name="Fhoula I."/>
            <person name="Fardeau M.-L."/>
            <person name="Boudabbous A."/>
            <person name="Ouzari H.I."/>
        </authorList>
    </citation>
    <scope>NUCLEOTIDE SEQUENCE [LARGE SCALE GENOMIC DNA]</scope>
    <source>
        <strain evidence="9 10">H1T</strain>
    </source>
</reference>
<dbReference type="AlphaFoldDB" id="A0A6H3FAL8"/>
<dbReference type="InterPro" id="IPR006977">
    <property type="entry name" value="Yip1_dom"/>
</dbReference>
<accession>A0A6H3FAL8</accession>
<gene>
    <name evidence="9" type="ORF">EB812_07100</name>
</gene>
<feature type="compositionally biased region" description="Basic and acidic residues" evidence="5">
    <location>
        <begin position="109"/>
        <end position="141"/>
    </location>
</feature>
<organism evidence="9 10">
    <name type="scientific">Desulfovibrio legallii</name>
    <dbReference type="NCBI Taxonomy" id="571438"/>
    <lineage>
        <taxon>Bacteria</taxon>
        <taxon>Pseudomonadati</taxon>
        <taxon>Thermodesulfobacteriota</taxon>
        <taxon>Desulfovibrionia</taxon>
        <taxon>Desulfovibrionales</taxon>
        <taxon>Desulfovibrionaceae</taxon>
        <taxon>Desulfovibrio</taxon>
    </lineage>
</organism>
<feature type="domain" description="Zinc finger/thioredoxin putative" evidence="8">
    <location>
        <begin position="1"/>
        <end position="35"/>
    </location>
</feature>
<feature type="domain" description="Yip1" evidence="7">
    <location>
        <begin position="184"/>
        <end position="347"/>
    </location>
</feature>
<evidence type="ECO:0000313" key="10">
    <source>
        <dbReference type="Proteomes" id="UP000292919"/>
    </source>
</evidence>
<proteinExistence type="predicted"/>
<keyword evidence="3 6" id="KW-1133">Transmembrane helix</keyword>
<comment type="caution">
    <text evidence="9">The sequence shown here is derived from an EMBL/GenBank/DDBJ whole genome shotgun (WGS) entry which is preliminary data.</text>
</comment>
<keyword evidence="4 6" id="KW-0472">Membrane</keyword>
<evidence type="ECO:0000256" key="3">
    <source>
        <dbReference type="ARBA" id="ARBA00022989"/>
    </source>
</evidence>
<evidence type="ECO:0000256" key="1">
    <source>
        <dbReference type="ARBA" id="ARBA00004141"/>
    </source>
</evidence>
<evidence type="ECO:0000256" key="4">
    <source>
        <dbReference type="ARBA" id="ARBA00023136"/>
    </source>
</evidence>